<keyword evidence="1" id="KW-0472">Membrane</keyword>
<evidence type="ECO:0000313" key="2">
    <source>
        <dbReference type="EMBL" id="KRH95309.1"/>
    </source>
</evidence>
<sequence>MSKGNTVISFVLQLTVIIFVILCCIFFSVSFRIIGVLAAITAFNFFLFQIVYQEKNSLVLWMQILMETVAFVATICLIRYDNKDEYNE</sequence>
<comment type="caution">
    <text evidence="2">The sequence shown here is derived from an EMBL/GenBank/DDBJ whole genome shotgun (WGS) entry which is preliminary data.</text>
</comment>
<feature type="transmembrane region" description="Helical" evidence="1">
    <location>
        <begin position="6"/>
        <end position="27"/>
    </location>
</feature>
<gene>
    <name evidence="2" type="ORF">M153_100071573</name>
</gene>
<protein>
    <submittedName>
        <fullName evidence="2">Uncharacterized protein</fullName>
    </submittedName>
</protein>
<accession>A0A0R0M1B3</accession>
<reference evidence="2 3" key="1">
    <citation type="submission" date="2015-07" db="EMBL/GenBank/DDBJ databases">
        <title>The genome of Pseudoloma neurophilia, a relevant intracellular parasite of the zebrafish.</title>
        <authorList>
            <person name="Ndikumana S."/>
            <person name="Pelin A."/>
            <person name="Sanders J."/>
            <person name="Corradi N."/>
        </authorList>
    </citation>
    <scope>NUCLEOTIDE SEQUENCE [LARGE SCALE GENOMIC DNA]</scope>
    <source>
        <strain evidence="2 3">MK1</strain>
    </source>
</reference>
<dbReference type="AlphaFoldDB" id="A0A0R0M1B3"/>
<evidence type="ECO:0000256" key="1">
    <source>
        <dbReference type="SAM" id="Phobius"/>
    </source>
</evidence>
<dbReference type="Proteomes" id="UP000051530">
    <property type="component" value="Unassembled WGS sequence"/>
</dbReference>
<organism evidence="2 3">
    <name type="scientific">Pseudoloma neurophilia</name>
    <dbReference type="NCBI Taxonomy" id="146866"/>
    <lineage>
        <taxon>Eukaryota</taxon>
        <taxon>Fungi</taxon>
        <taxon>Fungi incertae sedis</taxon>
        <taxon>Microsporidia</taxon>
        <taxon>Pseudoloma</taxon>
    </lineage>
</organism>
<proteinExistence type="predicted"/>
<feature type="transmembrane region" description="Helical" evidence="1">
    <location>
        <begin position="34"/>
        <end position="52"/>
    </location>
</feature>
<keyword evidence="3" id="KW-1185">Reference proteome</keyword>
<feature type="transmembrane region" description="Helical" evidence="1">
    <location>
        <begin position="58"/>
        <end position="78"/>
    </location>
</feature>
<keyword evidence="1" id="KW-0812">Transmembrane</keyword>
<dbReference type="VEuPathDB" id="MicrosporidiaDB:M153_100071573"/>
<dbReference type="EMBL" id="LGUB01000001">
    <property type="protein sequence ID" value="KRH95309.1"/>
    <property type="molecule type" value="Genomic_DNA"/>
</dbReference>
<name>A0A0R0M1B3_9MICR</name>
<evidence type="ECO:0000313" key="3">
    <source>
        <dbReference type="Proteomes" id="UP000051530"/>
    </source>
</evidence>
<keyword evidence="1" id="KW-1133">Transmembrane helix</keyword>